<keyword evidence="1" id="KW-0812">Transmembrane</keyword>
<feature type="transmembrane region" description="Helical" evidence="1">
    <location>
        <begin position="82"/>
        <end position="106"/>
    </location>
</feature>
<gene>
    <name evidence="2" type="ORF">GCM10009422_02540</name>
</gene>
<reference evidence="2 3" key="1">
    <citation type="journal article" date="2019" name="Int. J. Syst. Evol. Microbiol.">
        <title>The Global Catalogue of Microorganisms (GCM) 10K type strain sequencing project: providing services to taxonomists for standard genome sequencing and annotation.</title>
        <authorList>
            <consortium name="The Broad Institute Genomics Platform"/>
            <consortium name="The Broad Institute Genome Sequencing Center for Infectious Disease"/>
            <person name="Wu L."/>
            <person name="Ma J."/>
        </authorList>
    </citation>
    <scope>NUCLEOTIDE SEQUENCE [LARGE SCALE GENOMIC DNA]</scope>
    <source>
        <strain evidence="2 3">JCM 12928</strain>
    </source>
</reference>
<name>A0ABN1GGM5_9CAUL</name>
<dbReference type="Proteomes" id="UP001501352">
    <property type="component" value="Unassembled WGS sequence"/>
</dbReference>
<evidence type="ECO:0000313" key="3">
    <source>
        <dbReference type="Proteomes" id="UP001501352"/>
    </source>
</evidence>
<proteinExistence type="predicted"/>
<keyword evidence="1" id="KW-1133">Transmembrane helix</keyword>
<organism evidence="2 3">
    <name type="scientific">Brevundimonas kwangchunensis</name>
    <dbReference type="NCBI Taxonomy" id="322163"/>
    <lineage>
        <taxon>Bacteria</taxon>
        <taxon>Pseudomonadati</taxon>
        <taxon>Pseudomonadota</taxon>
        <taxon>Alphaproteobacteria</taxon>
        <taxon>Caulobacterales</taxon>
        <taxon>Caulobacteraceae</taxon>
        <taxon>Brevundimonas</taxon>
    </lineage>
</organism>
<dbReference type="EMBL" id="BAAAGA010000001">
    <property type="protein sequence ID" value="GAA0611154.1"/>
    <property type="molecule type" value="Genomic_DNA"/>
</dbReference>
<keyword evidence="1" id="KW-0472">Membrane</keyword>
<evidence type="ECO:0000256" key="1">
    <source>
        <dbReference type="SAM" id="Phobius"/>
    </source>
</evidence>
<sequence>MSVQVKVISLMALAVAAVVLAPVVMRVAGVESLDPTTISNYVSERQGYNIEGAGGVDISNYNPLFRVFTYMFRPLFIDASGALGLILSAENLVLLSLVVLILARGWPEFVKLMVRPEMLFNLAFFVLALGLFSQTTSNLGIAARQKMMLMPSLYLLLVATATMRAARSGRFPPPRRTLVGPTGR</sequence>
<accession>A0ABN1GGM5</accession>
<feature type="transmembrane region" description="Helical" evidence="1">
    <location>
        <begin position="118"/>
        <end position="136"/>
    </location>
</feature>
<protein>
    <submittedName>
        <fullName evidence="2">Uncharacterized protein</fullName>
    </submittedName>
</protein>
<comment type="caution">
    <text evidence="2">The sequence shown here is derived from an EMBL/GenBank/DDBJ whole genome shotgun (WGS) entry which is preliminary data.</text>
</comment>
<evidence type="ECO:0000313" key="2">
    <source>
        <dbReference type="EMBL" id="GAA0611154.1"/>
    </source>
</evidence>
<keyword evidence="3" id="KW-1185">Reference proteome</keyword>